<protein>
    <submittedName>
        <fullName evidence="1">Uncharacterized protein</fullName>
    </submittedName>
</protein>
<evidence type="ECO:0000313" key="2">
    <source>
        <dbReference type="Proteomes" id="UP000255518"/>
    </source>
</evidence>
<dbReference type="EMBL" id="UGKT01000001">
    <property type="protein sequence ID" value="STT05532.1"/>
    <property type="molecule type" value="Genomic_DNA"/>
</dbReference>
<reference evidence="1 2" key="1">
    <citation type="submission" date="2018-06" db="EMBL/GenBank/DDBJ databases">
        <authorList>
            <consortium name="Pathogen Informatics"/>
            <person name="Doyle S."/>
        </authorList>
    </citation>
    <scope>NUCLEOTIDE SEQUENCE [LARGE SCALE GENOMIC DNA]</scope>
    <source>
        <strain evidence="1 2">NCTC13443</strain>
    </source>
</reference>
<sequence>MAHVPQRPESPFIHASQNNRNVQAKCFRHDVRPTSAAKRCDTSEETRISAIHVKHLHECLAGLEELPLGDGPFKCPGQWRFRINNSGDKMMQTAKVVKTR</sequence>
<gene>
    <name evidence="1" type="ORF">NCTC13443_05470</name>
</gene>
<organism evidence="1 2">
    <name type="scientific">Klebsiella pneumoniae</name>
    <dbReference type="NCBI Taxonomy" id="573"/>
    <lineage>
        <taxon>Bacteria</taxon>
        <taxon>Pseudomonadati</taxon>
        <taxon>Pseudomonadota</taxon>
        <taxon>Gammaproteobacteria</taxon>
        <taxon>Enterobacterales</taxon>
        <taxon>Enterobacteriaceae</taxon>
        <taxon>Klebsiella/Raoultella group</taxon>
        <taxon>Klebsiella</taxon>
        <taxon>Klebsiella pneumoniae complex</taxon>
    </lineage>
</organism>
<name>A0A377VB35_KLEPN</name>
<evidence type="ECO:0000313" key="1">
    <source>
        <dbReference type="EMBL" id="STT05532.1"/>
    </source>
</evidence>
<proteinExistence type="predicted"/>
<dbReference type="AlphaFoldDB" id="A0A377VB35"/>
<accession>A0A377VB35</accession>
<dbReference type="Proteomes" id="UP000255518">
    <property type="component" value="Unassembled WGS sequence"/>
</dbReference>